<evidence type="ECO:0000256" key="1">
    <source>
        <dbReference type="ARBA" id="ARBA00004496"/>
    </source>
</evidence>
<keyword evidence="3" id="KW-0963">Cytoplasm</keyword>
<keyword evidence="6" id="KW-0346">Stress response</keyword>
<dbReference type="InterPro" id="IPR006575">
    <property type="entry name" value="RWD_dom"/>
</dbReference>
<evidence type="ECO:0000256" key="5">
    <source>
        <dbReference type="ARBA" id="ARBA00022845"/>
    </source>
</evidence>
<dbReference type="Gene3D" id="3.30.230.30">
    <property type="entry name" value="Impact, N-terminal domain"/>
    <property type="match status" value="1"/>
</dbReference>
<comment type="subcellular location">
    <subcellularLocation>
        <location evidence="1">Cytoplasm</location>
    </subcellularLocation>
</comment>
<dbReference type="OMA" id="FRHICNL"/>
<dbReference type="CDD" id="cd23821">
    <property type="entry name" value="RWD_IMPACT"/>
    <property type="match status" value="1"/>
</dbReference>
<protein>
    <submittedName>
        <fullName evidence="9">Protein IMPACT-B</fullName>
    </submittedName>
</protein>
<dbReference type="AlphaFoldDB" id="A0A8B7NU08"/>
<dbReference type="InterPro" id="IPR023582">
    <property type="entry name" value="Impact"/>
</dbReference>
<dbReference type="PROSITE" id="PS00910">
    <property type="entry name" value="UPF0029"/>
    <property type="match status" value="1"/>
</dbReference>
<dbReference type="PROSITE" id="PS50908">
    <property type="entry name" value="RWD"/>
    <property type="match status" value="1"/>
</dbReference>
<dbReference type="RefSeq" id="XP_018017249.1">
    <property type="nucleotide sequence ID" value="XM_018161760.2"/>
</dbReference>
<dbReference type="GO" id="GO:0006446">
    <property type="term" value="P:regulation of translational initiation"/>
    <property type="evidence" value="ECO:0007669"/>
    <property type="project" value="TreeGrafter"/>
</dbReference>
<feature type="domain" description="RWD" evidence="7">
    <location>
        <begin position="11"/>
        <end position="109"/>
    </location>
</feature>
<sequence>MSEDNTTQQCDEIEAVSAIYGDDFQVVDQYRREYSISICVASLVVLLQVRLPDEYPSQSAPHYELVAAWLRGEQRSKLRECLDQVYLEHVGECVLYIWAERVREFLQDLVDQDAQVEETIKEFEQTNLLNKPSAGDDESCQSSDEGCPSITSGDLIIDRKSVFQPHLARVTDVRQVPLVLSRLKQNRKIATATHNIYAYRIVLPDAVMAQDCEDDGETKAGSRMLHLMAVLDVVNVLVVVTRWYGGCHIGPDRFKHINAATRSILEICGFLDDAQGSSKKKQISTRKTK</sequence>
<dbReference type="InterPro" id="IPR016135">
    <property type="entry name" value="UBQ-conjugating_enzyme/RWD"/>
</dbReference>
<keyword evidence="5" id="KW-0810">Translation regulation</keyword>
<dbReference type="InterPro" id="IPR001498">
    <property type="entry name" value="Impact_N"/>
</dbReference>
<evidence type="ECO:0000256" key="2">
    <source>
        <dbReference type="ARBA" id="ARBA00007665"/>
    </source>
</evidence>
<dbReference type="GeneID" id="108673876"/>
<dbReference type="GO" id="GO:0005737">
    <property type="term" value="C:cytoplasm"/>
    <property type="evidence" value="ECO:0007669"/>
    <property type="project" value="UniProtKB-SubCell"/>
</dbReference>
<dbReference type="Proteomes" id="UP000694843">
    <property type="component" value="Unplaced"/>
</dbReference>
<accession>A0A8B7NU08</accession>
<dbReference type="Pfam" id="PF05773">
    <property type="entry name" value="RWD"/>
    <property type="match status" value="1"/>
</dbReference>
<dbReference type="KEGG" id="hazt:108673876"/>
<dbReference type="PANTHER" id="PTHR16301">
    <property type="entry name" value="IMPACT-RELATED"/>
    <property type="match status" value="1"/>
</dbReference>
<proteinExistence type="inferred from homology"/>
<dbReference type="InterPro" id="IPR036956">
    <property type="entry name" value="Impact_N_sf"/>
</dbReference>
<evidence type="ECO:0000256" key="3">
    <source>
        <dbReference type="ARBA" id="ARBA00022490"/>
    </source>
</evidence>
<dbReference type="PANTHER" id="PTHR16301:SF25">
    <property type="entry name" value="PROTEIN IMPACT"/>
    <property type="match status" value="1"/>
</dbReference>
<evidence type="ECO:0000259" key="7">
    <source>
        <dbReference type="PROSITE" id="PS50908"/>
    </source>
</evidence>
<evidence type="ECO:0000256" key="6">
    <source>
        <dbReference type="ARBA" id="ARBA00023016"/>
    </source>
</evidence>
<dbReference type="Pfam" id="PF01205">
    <property type="entry name" value="Impact_N"/>
    <property type="match status" value="1"/>
</dbReference>
<dbReference type="Gene3D" id="3.10.110.10">
    <property type="entry name" value="Ubiquitin Conjugating Enzyme"/>
    <property type="match status" value="1"/>
</dbReference>
<comment type="similarity">
    <text evidence="2">Belongs to the IMPACT family.</text>
</comment>
<gene>
    <name evidence="9" type="primary">LOC108673876</name>
</gene>
<evidence type="ECO:0000313" key="9">
    <source>
        <dbReference type="RefSeq" id="XP_018017249.1"/>
    </source>
</evidence>
<evidence type="ECO:0000256" key="4">
    <source>
        <dbReference type="ARBA" id="ARBA00022491"/>
    </source>
</evidence>
<keyword evidence="4" id="KW-0678">Repressor</keyword>
<dbReference type="InterPro" id="IPR020569">
    <property type="entry name" value="UPF0029_Impact_CS"/>
</dbReference>
<organism evidence="8 9">
    <name type="scientific">Hyalella azteca</name>
    <name type="common">Amphipod</name>
    <dbReference type="NCBI Taxonomy" id="294128"/>
    <lineage>
        <taxon>Eukaryota</taxon>
        <taxon>Metazoa</taxon>
        <taxon>Ecdysozoa</taxon>
        <taxon>Arthropoda</taxon>
        <taxon>Crustacea</taxon>
        <taxon>Multicrustacea</taxon>
        <taxon>Malacostraca</taxon>
        <taxon>Eumalacostraca</taxon>
        <taxon>Peracarida</taxon>
        <taxon>Amphipoda</taxon>
        <taxon>Senticaudata</taxon>
        <taxon>Talitrida</taxon>
        <taxon>Talitroidea</taxon>
        <taxon>Hyalellidae</taxon>
        <taxon>Hyalella</taxon>
    </lineage>
</organism>
<dbReference type="SUPFAM" id="SSF54495">
    <property type="entry name" value="UBC-like"/>
    <property type="match status" value="1"/>
</dbReference>
<dbReference type="OrthoDB" id="69641at2759"/>
<keyword evidence="8" id="KW-1185">Reference proteome</keyword>
<reference evidence="9" key="1">
    <citation type="submission" date="2025-08" db="UniProtKB">
        <authorList>
            <consortium name="RefSeq"/>
        </authorList>
    </citation>
    <scope>IDENTIFICATION</scope>
    <source>
        <tissue evidence="9">Whole organism</tissue>
    </source>
</reference>
<dbReference type="GO" id="GO:0140469">
    <property type="term" value="P:GCN2-mediated signaling"/>
    <property type="evidence" value="ECO:0007669"/>
    <property type="project" value="TreeGrafter"/>
</dbReference>
<dbReference type="SUPFAM" id="SSF54211">
    <property type="entry name" value="Ribosomal protein S5 domain 2-like"/>
    <property type="match status" value="1"/>
</dbReference>
<name>A0A8B7NU08_HYAAZ</name>
<evidence type="ECO:0000313" key="8">
    <source>
        <dbReference type="Proteomes" id="UP000694843"/>
    </source>
</evidence>
<dbReference type="SMART" id="SM00591">
    <property type="entry name" value="RWD"/>
    <property type="match status" value="1"/>
</dbReference>
<dbReference type="InterPro" id="IPR020568">
    <property type="entry name" value="Ribosomal_Su5_D2-typ_SF"/>
</dbReference>